<dbReference type="InterPro" id="IPR045249">
    <property type="entry name" value="HARBI1-like"/>
</dbReference>
<dbReference type="OrthoDB" id="2751566at2759"/>
<dbReference type="GO" id="GO:0005634">
    <property type="term" value="C:nucleus"/>
    <property type="evidence" value="ECO:0007669"/>
    <property type="project" value="UniProtKB-SubCell"/>
</dbReference>
<feature type="domain" description="DDE Tnp4" evidence="9">
    <location>
        <begin position="28"/>
        <end position="160"/>
    </location>
</feature>
<evidence type="ECO:0000313" key="11">
    <source>
        <dbReference type="Proteomes" id="UP000308730"/>
    </source>
</evidence>
<dbReference type="AlphaFoldDB" id="A0A4S4LNM0"/>
<keyword evidence="7" id="KW-0539">Nucleus</keyword>
<keyword evidence="5" id="KW-0479">Metal-binding</keyword>
<keyword evidence="6" id="KW-0378">Hydrolase</keyword>
<evidence type="ECO:0000256" key="4">
    <source>
        <dbReference type="ARBA" id="ARBA00022722"/>
    </source>
</evidence>
<evidence type="ECO:0000313" key="10">
    <source>
        <dbReference type="EMBL" id="THH13098.1"/>
    </source>
</evidence>
<protein>
    <recommendedName>
        <fullName evidence="9">DDE Tnp4 domain-containing protein</fullName>
    </recommendedName>
</protein>
<accession>A0A4S4LNM0</accession>
<dbReference type="Pfam" id="PF13359">
    <property type="entry name" value="DDE_Tnp_4"/>
    <property type="match status" value="1"/>
</dbReference>
<evidence type="ECO:0000256" key="5">
    <source>
        <dbReference type="ARBA" id="ARBA00022723"/>
    </source>
</evidence>
<proteinExistence type="inferred from homology"/>
<keyword evidence="11" id="KW-1185">Reference proteome</keyword>
<feature type="transmembrane region" description="Helical" evidence="8">
    <location>
        <begin position="20"/>
        <end position="43"/>
    </location>
</feature>
<keyword evidence="4" id="KW-0540">Nuclease</keyword>
<reference evidence="10 11" key="1">
    <citation type="submission" date="2019-02" db="EMBL/GenBank/DDBJ databases">
        <title>Genome sequencing of the rare red list fungi Antrodiella citrinella (Flaviporus citrinellus).</title>
        <authorList>
            <person name="Buettner E."/>
            <person name="Kellner H."/>
        </authorList>
    </citation>
    <scope>NUCLEOTIDE SEQUENCE [LARGE SCALE GENOMIC DNA]</scope>
    <source>
        <strain evidence="10 11">DSM 108506</strain>
    </source>
</reference>
<organism evidence="10 11">
    <name type="scientific">Antrodiella citrinella</name>
    <dbReference type="NCBI Taxonomy" id="2447956"/>
    <lineage>
        <taxon>Eukaryota</taxon>
        <taxon>Fungi</taxon>
        <taxon>Dikarya</taxon>
        <taxon>Basidiomycota</taxon>
        <taxon>Agaricomycotina</taxon>
        <taxon>Agaricomycetes</taxon>
        <taxon>Polyporales</taxon>
        <taxon>Steccherinaceae</taxon>
        <taxon>Antrodiella</taxon>
    </lineage>
</organism>
<name>A0A4S4LNM0_9APHY</name>
<comment type="cofactor">
    <cofactor evidence="1">
        <name>a divalent metal cation</name>
        <dbReference type="ChEBI" id="CHEBI:60240"/>
    </cofactor>
</comment>
<evidence type="ECO:0000256" key="1">
    <source>
        <dbReference type="ARBA" id="ARBA00001968"/>
    </source>
</evidence>
<dbReference type="GO" id="GO:0004518">
    <property type="term" value="F:nuclease activity"/>
    <property type="evidence" value="ECO:0007669"/>
    <property type="project" value="UniProtKB-KW"/>
</dbReference>
<keyword evidence="8" id="KW-0812">Transmembrane</keyword>
<dbReference type="InterPro" id="IPR027806">
    <property type="entry name" value="HARBI1_dom"/>
</dbReference>
<dbReference type="GO" id="GO:0046872">
    <property type="term" value="F:metal ion binding"/>
    <property type="evidence" value="ECO:0007669"/>
    <property type="project" value="UniProtKB-KW"/>
</dbReference>
<evidence type="ECO:0000256" key="6">
    <source>
        <dbReference type="ARBA" id="ARBA00022801"/>
    </source>
</evidence>
<evidence type="ECO:0000256" key="2">
    <source>
        <dbReference type="ARBA" id="ARBA00004123"/>
    </source>
</evidence>
<keyword evidence="8" id="KW-0472">Membrane</keyword>
<gene>
    <name evidence="10" type="ORF">EUX98_g9758</name>
</gene>
<comment type="similarity">
    <text evidence="3">Belongs to the HARBI1 family.</text>
</comment>
<evidence type="ECO:0000259" key="9">
    <source>
        <dbReference type="Pfam" id="PF13359"/>
    </source>
</evidence>
<evidence type="ECO:0000256" key="8">
    <source>
        <dbReference type="SAM" id="Phobius"/>
    </source>
</evidence>
<sequence>MHVLQLTDPTSSDTAPLLMLLAIVIVKNILACVMFNLMFSYLLPGWEGSAADSRIWHSARSTDLRIPEGTYYLGDAGFPSCDSLLVPYRGVRYHLREFAQGNQKPANHKELFNLRHASLRNVVERAFGVLKRKFPLPANAPEFDIDTQSKLVCAVGALFNAIRKYAPDTLSLDFAELAKLDSLSDEAFLAQLDAEDLFPTEDVSAEGVLHESDISTAEKNRAEARRDRIAKAMWVDYVQILRERGERVYISKNLLL</sequence>
<comment type="caution">
    <text evidence="10">The sequence shown here is derived from an EMBL/GenBank/DDBJ whole genome shotgun (WGS) entry which is preliminary data.</text>
</comment>
<keyword evidence="8" id="KW-1133">Transmembrane helix</keyword>
<dbReference type="PANTHER" id="PTHR22930">
    <property type="match status" value="1"/>
</dbReference>
<comment type="subcellular location">
    <subcellularLocation>
        <location evidence="2">Nucleus</location>
    </subcellularLocation>
</comment>
<evidence type="ECO:0000256" key="7">
    <source>
        <dbReference type="ARBA" id="ARBA00023242"/>
    </source>
</evidence>
<dbReference type="EMBL" id="SGPM01001119">
    <property type="protein sequence ID" value="THH13098.1"/>
    <property type="molecule type" value="Genomic_DNA"/>
</dbReference>
<dbReference type="Proteomes" id="UP000308730">
    <property type="component" value="Unassembled WGS sequence"/>
</dbReference>
<evidence type="ECO:0000256" key="3">
    <source>
        <dbReference type="ARBA" id="ARBA00006958"/>
    </source>
</evidence>
<dbReference type="PANTHER" id="PTHR22930:SF268">
    <property type="entry name" value="NUCLEASE HARBI1"/>
    <property type="match status" value="1"/>
</dbReference>
<dbReference type="GO" id="GO:0016787">
    <property type="term" value="F:hydrolase activity"/>
    <property type="evidence" value="ECO:0007669"/>
    <property type="project" value="UniProtKB-KW"/>
</dbReference>